<name>A0A2S5KLW3_9PROT</name>
<sequence>MLAFCSTQAQALPLPNPSAEFSGLAQVSQGKGYYYIKVYASRDRLRLELPPLGDSQGQGTVMILNFASTQGWIFSVGPSLSKEEMKTTPLDLTMAQSLIPPVLINSGQLEGNSSNTRLVAGEPCINWQLTTANHQLVTTPINACLSYDGAVMRNRIGANVVYEMIRFQRGEQPDSLFTLPSGYEMDAERKNLDSFRGQR</sequence>
<organism evidence="1 2">
    <name type="scientific">Proteobacteria bacterium 228</name>
    <dbReference type="NCBI Taxonomy" id="2083153"/>
    <lineage>
        <taxon>Bacteria</taxon>
        <taxon>Pseudomonadati</taxon>
        <taxon>Pseudomonadota</taxon>
    </lineage>
</organism>
<dbReference type="AlphaFoldDB" id="A0A2S5KLW3"/>
<dbReference type="EMBL" id="PRLP01000068">
    <property type="protein sequence ID" value="PPC75811.1"/>
    <property type="molecule type" value="Genomic_DNA"/>
</dbReference>
<comment type="caution">
    <text evidence="1">The sequence shown here is derived from an EMBL/GenBank/DDBJ whole genome shotgun (WGS) entry which is preliminary data.</text>
</comment>
<evidence type="ECO:0000313" key="1">
    <source>
        <dbReference type="EMBL" id="PPC75811.1"/>
    </source>
</evidence>
<reference evidence="1 2" key="1">
    <citation type="submission" date="2018-02" db="EMBL/GenBank/DDBJ databases">
        <title>novel marine gammaproteobacteria from coastal saline agro ecosystem.</title>
        <authorList>
            <person name="Krishnan R."/>
            <person name="Ramesh Kumar N."/>
        </authorList>
    </citation>
    <scope>NUCLEOTIDE SEQUENCE [LARGE SCALE GENOMIC DNA]</scope>
    <source>
        <strain evidence="1 2">228</strain>
    </source>
</reference>
<gene>
    <name evidence="1" type="ORF">C4K68_18760</name>
</gene>
<protein>
    <recommendedName>
        <fullName evidence="3">DUF4412 domain-containing protein</fullName>
    </recommendedName>
</protein>
<evidence type="ECO:0000313" key="2">
    <source>
        <dbReference type="Proteomes" id="UP000238196"/>
    </source>
</evidence>
<dbReference type="Proteomes" id="UP000238196">
    <property type="component" value="Unassembled WGS sequence"/>
</dbReference>
<proteinExistence type="predicted"/>
<accession>A0A2S5KLW3</accession>
<evidence type="ECO:0008006" key="3">
    <source>
        <dbReference type="Google" id="ProtNLM"/>
    </source>
</evidence>